<dbReference type="Proteomes" id="UP000886744">
    <property type="component" value="Unassembled WGS sequence"/>
</dbReference>
<proteinExistence type="predicted"/>
<dbReference type="AlphaFoldDB" id="A0A9D1J7D0"/>
<dbReference type="Pfam" id="PF09697">
    <property type="entry name" value="Porph_ging"/>
    <property type="match status" value="1"/>
</dbReference>
<protein>
    <submittedName>
        <fullName evidence="2">GLPGLI family protein</fullName>
    </submittedName>
</protein>
<evidence type="ECO:0000313" key="3">
    <source>
        <dbReference type="Proteomes" id="UP000886744"/>
    </source>
</evidence>
<dbReference type="NCBIfam" id="TIGR01200">
    <property type="entry name" value="GLPGLI"/>
    <property type="match status" value="1"/>
</dbReference>
<accession>A0A9D1J7D0</accession>
<feature type="signal peptide" evidence="1">
    <location>
        <begin position="1"/>
        <end position="23"/>
    </location>
</feature>
<evidence type="ECO:0000256" key="1">
    <source>
        <dbReference type="SAM" id="SignalP"/>
    </source>
</evidence>
<feature type="chain" id="PRO_5039307464" evidence="1">
    <location>
        <begin position="24"/>
        <end position="293"/>
    </location>
</feature>
<name>A0A9D1J7D0_9BACT</name>
<gene>
    <name evidence="2" type="ORF">IAC94_08625</name>
</gene>
<dbReference type="InterPro" id="IPR005901">
    <property type="entry name" value="GLPGLI"/>
</dbReference>
<reference evidence="2" key="1">
    <citation type="submission" date="2020-10" db="EMBL/GenBank/DDBJ databases">
        <authorList>
            <person name="Gilroy R."/>
        </authorList>
    </citation>
    <scope>NUCLEOTIDE SEQUENCE</scope>
    <source>
        <strain evidence="2">ChiHjej13B12-12457</strain>
    </source>
</reference>
<comment type="caution">
    <text evidence="2">The sequence shown here is derived from an EMBL/GenBank/DDBJ whole genome shotgun (WGS) entry which is preliminary data.</text>
</comment>
<dbReference type="EMBL" id="DVHI01000104">
    <property type="protein sequence ID" value="HIR63562.1"/>
    <property type="molecule type" value="Genomic_DNA"/>
</dbReference>
<sequence>MMKTSTPLAILLPLILLSTAAFSLGAQTPYMDAMYIDVRWDRADTLGEATMRLEYRMRFPSETGPDSSYVDRRIVEIGPGLQKEYSLILETSEMSGHNAWKQTDGAFDSHDPDSPVNPFELYITPDGITVTHKTMILGPVLRWQEDTPVFGWQLTSDTCTVMGYPCQKAVTEFRGRVWHAWFCPSLPVDSGPYKFRGLPGLIIKAEDTTGTYSWELAAIERGTWPILEKRLLYQDCTRSQARKYIRQMFSSPYQWKVSRGMRVQQIDPQTHQLRELTHEEKSESFHYDPIELE</sequence>
<organism evidence="2 3">
    <name type="scientific">Candidatus Coprenecus avistercoris</name>
    <dbReference type="NCBI Taxonomy" id="2840730"/>
    <lineage>
        <taxon>Bacteria</taxon>
        <taxon>Pseudomonadati</taxon>
        <taxon>Bacteroidota</taxon>
        <taxon>Bacteroidia</taxon>
        <taxon>Bacteroidales</taxon>
        <taxon>Rikenellaceae</taxon>
        <taxon>Rikenellaceae incertae sedis</taxon>
        <taxon>Candidatus Coprenecus</taxon>
    </lineage>
</organism>
<reference evidence="2" key="2">
    <citation type="journal article" date="2021" name="PeerJ">
        <title>Extensive microbial diversity within the chicken gut microbiome revealed by metagenomics and culture.</title>
        <authorList>
            <person name="Gilroy R."/>
            <person name="Ravi A."/>
            <person name="Getino M."/>
            <person name="Pursley I."/>
            <person name="Horton D.L."/>
            <person name="Alikhan N.F."/>
            <person name="Baker D."/>
            <person name="Gharbi K."/>
            <person name="Hall N."/>
            <person name="Watson M."/>
            <person name="Adriaenssens E.M."/>
            <person name="Foster-Nyarko E."/>
            <person name="Jarju S."/>
            <person name="Secka A."/>
            <person name="Antonio M."/>
            <person name="Oren A."/>
            <person name="Chaudhuri R.R."/>
            <person name="La Ragione R."/>
            <person name="Hildebrand F."/>
            <person name="Pallen M.J."/>
        </authorList>
    </citation>
    <scope>NUCLEOTIDE SEQUENCE</scope>
    <source>
        <strain evidence="2">ChiHjej13B12-12457</strain>
    </source>
</reference>
<keyword evidence="1" id="KW-0732">Signal</keyword>
<evidence type="ECO:0000313" key="2">
    <source>
        <dbReference type="EMBL" id="HIR63562.1"/>
    </source>
</evidence>